<dbReference type="CDD" id="cd04301">
    <property type="entry name" value="NAT_SF"/>
    <property type="match status" value="1"/>
</dbReference>
<feature type="domain" description="N-acetyltransferase" evidence="1">
    <location>
        <begin position="1"/>
        <end position="164"/>
    </location>
</feature>
<evidence type="ECO:0000259" key="1">
    <source>
        <dbReference type="PROSITE" id="PS51186"/>
    </source>
</evidence>
<organism evidence="2 3">
    <name type="scientific">Erwinia pyri</name>
    <dbReference type="NCBI Taxonomy" id="3062598"/>
    <lineage>
        <taxon>Bacteria</taxon>
        <taxon>Pseudomonadati</taxon>
        <taxon>Pseudomonadota</taxon>
        <taxon>Gammaproteobacteria</taxon>
        <taxon>Enterobacterales</taxon>
        <taxon>Erwiniaceae</taxon>
        <taxon>Erwinia</taxon>
    </lineage>
</organism>
<dbReference type="Proteomes" id="UP001228139">
    <property type="component" value="Chromosome"/>
</dbReference>
<dbReference type="PROSITE" id="PS51186">
    <property type="entry name" value="GNAT"/>
    <property type="match status" value="1"/>
</dbReference>
<sequence length="184" mass="19936">MEITQAHSAHITGIAEIYAWHVLHGLATFETEPPTAQEMHSRLTKVIESGGYWLVALEAGQVLGYCYLAPYRPRYAYRFTLEDSIYMHPEAAGRGIGRALLGEALRLAEADGFRQVVSVIGNSENAASLALHRSLGFQLTGVLKSVGFKHGRWVDTVMMQCTLGAGDTTLPVTSTTLSGRAGTV</sequence>
<dbReference type="SUPFAM" id="SSF55729">
    <property type="entry name" value="Acyl-CoA N-acyltransferases (Nat)"/>
    <property type="match status" value="1"/>
</dbReference>
<accession>A0AA50HS75</accession>
<dbReference type="Gene3D" id="3.40.630.30">
    <property type="match status" value="1"/>
</dbReference>
<dbReference type="AlphaFoldDB" id="A0AA50HS75"/>
<evidence type="ECO:0000313" key="2">
    <source>
        <dbReference type="EMBL" id="WLS80780.1"/>
    </source>
</evidence>
<dbReference type="GO" id="GO:0016747">
    <property type="term" value="F:acyltransferase activity, transferring groups other than amino-acyl groups"/>
    <property type="evidence" value="ECO:0007669"/>
    <property type="project" value="InterPro"/>
</dbReference>
<dbReference type="EMBL" id="CP132353">
    <property type="protein sequence ID" value="WLS80780.1"/>
    <property type="molecule type" value="Genomic_DNA"/>
</dbReference>
<dbReference type="PANTHER" id="PTHR43072">
    <property type="entry name" value="N-ACETYLTRANSFERASE"/>
    <property type="match status" value="1"/>
</dbReference>
<dbReference type="RefSeq" id="WP_306212867.1">
    <property type="nucleotide sequence ID" value="NZ_CP132353.1"/>
</dbReference>
<gene>
    <name evidence="2" type="ORF">Q3V30_10000</name>
</gene>
<reference evidence="2 3" key="1">
    <citation type="submission" date="2023-07" db="EMBL/GenBank/DDBJ databases">
        <title>Pathogenic bacteria of pear tree diseases.</title>
        <authorList>
            <person name="Zhang Z."/>
            <person name="He L."/>
            <person name="Huang R."/>
        </authorList>
    </citation>
    <scope>NUCLEOTIDE SEQUENCE [LARGE SCALE GENOMIC DNA]</scope>
    <source>
        <strain evidence="2 3">DE2</strain>
    </source>
</reference>
<evidence type="ECO:0000313" key="3">
    <source>
        <dbReference type="Proteomes" id="UP001228139"/>
    </source>
</evidence>
<protein>
    <submittedName>
        <fullName evidence="2">N-acetyltransferase family protein</fullName>
    </submittedName>
</protein>
<dbReference type="KEGG" id="epi:Q3V30_10000"/>
<keyword evidence="3" id="KW-1185">Reference proteome</keyword>
<dbReference type="PANTHER" id="PTHR43072:SF8">
    <property type="entry name" value="ACYLTRANSFERASE FABY-RELATED"/>
    <property type="match status" value="1"/>
</dbReference>
<dbReference type="InterPro" id="IPR016181">
    <property type="entry name" value="Acyl_CoA_acyltransferase"/>
</dbReference>
<dbReference type="InterPro" id="IPR000182">
    <property type="entry name" value="GNAT_dom"/>
</dbReference>
<proteinExistence type="predicted"/>
<dbReference type="Pfam" id="PF00583">
    <property type="entry name" value="Acetyltransf_1"/>
    <property type="match status" value="1"/>
</dbReference>
<name>A0AA50HS75_9GAMM</name>